<dbReference type="RefSeq" id="WP_183305662.1">
    <property type="nucleotide sequence ID" value="NZ_JACIEP010000002.1"/>
</dbReference>
<evidence type="ECO:0000259" key="11">
    <source>
        <dbReference type="Pfam" id="PF21478"/>
    </source>
</evidence>
<dbReference type="InterPro" id="IPR015424">
    <property type="entry name" value="PyrdxlP-dep_Trfase"/>
</dbReference>
<evidence type="ECO:0000256" key="7">
    <source>
        <dbReference type="ARBA" id="ARBA00023002"/>
    </source>
</evidence>
<comment type="function">
    <text evidence="2">The glycine cleavage system catalyzes the degradation of glycine. The P protein binds the alpha-amino group of glycine through its pyridoxal phosphate cofactor; CO(2) is released and the remaining methylamine moiety is then transferred to the lipoamide cofactor of the H protein.</text>
</comment>
<dbReference type="InterPro" id="IPR020581">
    <property type="entry name" value="GDC_P"/>
</dbReference>
<reference evidence="12 13" key="1">
    <citation type="submission" date="2020-08" db="EMBL/GenBank/DDBJ databases">
        <title>Genomic Encyclopedia of Type Strains, Phase IV (KMG-IV): sequencing the most valuable type-strain genomes for metagenomic binning, comparative biology and taxonomic classification.</title>
        <authorList>
            <person name="Goeker M."/>
        </authorList>
    </citation>
    <scope>NUCLEOTIDE SEQUENCE [LARGE SCALE GENOMIC DNA]</scope>
    <source>
        <strain evidence="12 13">DSM 104969</strain>
    </source>
</reference>
<evidence type="ECO:0000259" key="10">
    <source>
        <dbReference type="Pfam" id="PF02347"/>
    </source>
</evidence>
<dbReference type="EC" id="1.4.4.2" evidence="5"/>
<dbReference type="Pfam" id="PF02347">
    <property type="entry name" value="GDC-P"/>
    <property type="match status" value="2"/>
</dbReference>
<evidence type="ECO:0000256" key="8">
    <source>
        <dbReference type="ARBA" id="ARBA00049026"/>
    </source>
</evidence>
<evidence type="ECO:0000256" key="1">
    <source>
        <dbReference type="ARBA" id="ARBA00001933"/>
    </source>
</evidence>
<dbReference type="InterPro" id="IPR015421">
    <property type="entry name" value="PyrdxlP-dep_Trfase_major"/>
</dbReference>
<proteinExistence type="inferred from homology"/>
<feature type="domain" description="Glycine dehydrogenase C-terminal" evidence="11">
    <location>
        <begin position="774"/>
        <end position="895"/>
    </location>
</feature>
<evidence type="ECO:0000256" key="6">
    <source>
        <dbReference type="ARBA" id="ARBA00022898"/>
    </source>
</evidence>
<dbReference type="InterPro" id="IPR049315">
    <property type="entry name" value="GDC-P_N"/>
</dbReference>
<evidence type="ECO:0000256" key="4">
    <source>
        <dbReference type="ARBA" id="ARBA00011690"/>
    </source>
</evidence>
<dbReference type="SUPFAM" id="SSF53383">
    <property type="entry name" value="PLP-dependent transferases"/>
    <property type="match status" value="2"/>
</dbReference>
<dbReference type="Gene3D" id="3.90.1150.10">
    <property type="entry name" value="Aspartate Aminotransferase, domain 1"/>
    <property type="match status" value="2"/>
</dbReference>
<comment type="cofactor">
    <cofactor evidence="1 9">
        <name>pyridoxal 5'-phosphate</name>
        <dbReference type="ChEBI" id="CHEBI:597326"/>
    </cofactor>
</comment>
<name>A0A840CHL0_9BACT</name>
<dbReference type="PANTHER" id="PTHR11773">
    <property type="entry name" value="GLYCINE DEHYDROGENASE, DECARBOXYLATING"/>
    <property type="match status" value="1"/>
</dbReference>
<dbReference type="FunFam" id="3.40.640.10:FF:000005">
    <property type="entry name" value="Glycine dehydrogenase (decarboxylating), mitochondrial"/>
    <property type="match status" value="1"/>
</dbReference>
<evidence type="ECO:0000256" key="5">
    <source>
        <dbReference type="ARBA" id="ARBA00012134"/>
    </source>
</evidence>
<protein>
    <recommendedName>
        <fullName evidence="5">glycine dehydrogenase (aminomethyl-transferring)</fullName>
        <ecNumber evidence="5">1.4.4.2</ecNumber>
    </recommendedName>
</protein>
<feature type="domain" description="Glycine cleavage system P-protein N-terminal" evidence="10">
    <location>
        <begin position="8"/>
        <end position="439"/>
    </location>
</feature>
<dbReference type="GO" id="GO:0019464">
    <property type="term" value="P:glycine decarboxylation via glycine cleavage system"/>
    <property type="evidence" value="ECO:0007669"/>
    <property type="project" value="TreeGrafter"/>
</dbReference>
<accession>A0A840CHL0</accession>
<dbReference type="AlphaFoldDB" id="A0A840CHL0"/>
<dbReference type="GO" id="GO:0016594">
    <property type="term" value="F:glycine binding"/>
    <property type="evidence" value="ECO:0007669"/>
    <property type="project" value="TreeGrafter"/>
</dbReference>
<comment type="caution">
    <text evidence="12">The sequence shown here is derived from an EMBL/GenBank/DDBJ whole genome shotgun (WGS) entry which is preliminary data.</text>
</comment>
<sequence length="950" mass="105247">MKSERFQHRHIGISTEEEKVMLEKIGVRSLDELIDQTIPQNIKLQQSLRLPEALSEHEYAEEMALMASKNRICASYIGMGWYDTVCPAPIYRNVFENPVWYTSYTPYQAEISQGRLEALMNFQTMVSDLTALPLSNCSLLDEATAGAEAATMMFNLRSRDQIKNGANKLFVDKNIFPQTLAVINTRMAPQGIEVVAGDYKIIDLKDGFFGAVIQYPDSNGNVVDYKGFTEKAHAVDCKVAVATDLMALTLLVPPGEWGADIAFGSSQRFGIPMFYGGPSAGFFATKEDYKRNIPGRIIGLSKDAYGKPAYRMALQTREQHIKREKATSNICTAQALLATMSGFYAVYHGPKGLKNIAKRIHSATALIADELKELGYIVLNEQYFDTLKIALPGGLSQYALREQAEMRDINLRYFEGGEVGISVDETITEYKAHELLAVFSLAVERMKVYMIDDLPEKMAIKDNFLRKSEYLQHEVFNMYHTETELMRYIKRLDRKDISLAQSMISLGSCTMKLNAASELLPLGLGGFQNIHPFAPESQTQGYTELITQLGEFLKEITGFAGVSFQPNSGAAGEYAGLMTIRKYQDSIGQGHRNIILIPASAHGTNPASAIQAGYETVTVACDDQGNVILEDIKAKAAEHKDNLAGCMITYPSTHGIFEREIKEMCKVVHDNGGQVYMDGANMNAQVGLTNPGFIGADVCHLNLHKTFAIPHGGGGPGEGPICVAEHLIPFLPHHPELDGSTVNTVASSPYGSAGILPITYGYIRMMGAEGLTHATKIAILNANYLAECFKDTYGVVYRGITGRVGHELILECRNVKDFSGITESDIAKRLMDYGYHAPTLSFPVHGTLMIEPTESESLAELNRFVDTMNQIWQEIKEVENGTYTKEDNVLVNAPHPEYEVCGDEWNHAYPRSKAAYPLEFVKQNKFWINVARVDNAFGDRNLITCLCDMG</sequence>
<dbReference type="Proteomes" id="UP000555103">
    <property type="component" value="Unassembled WGS sequence"/>
</dbReference>
<dbReference type="InterPro" id="IPR003437">
    <property type="entry name" value="GcvP"/>
</dbReference>
<dbReference type="Pfam" id="PF21478">
    <property type="entry name" value="GcvP2_C"/>
    <property type="match status" value="1"/>
</dbReference>
<dbReference type="NCBIfam" id="TIGR00461">
    <property type="entry name" value="gcvP"/>
    <property type="match status" value="1"/>
</dbReference>
<comment type="catalytic activity">
    <reaction evidence="8">
        <text>N(6)-[(R)-lipoyl]-L-lysyl-[glycine-cleavage complex H protein] + glycine + H(+) = N(6)-[(R)-S(8)-aminomethyldihydrolipoyl]-L-lysyl-[glycine-cleavage complex H protein] + CO2</text>
        <dbReference type="Rhea" id="RHEA:24304"/>
        <dbReference type="Rhea" id="RHEA-COMP:10494"/>
        <dbReference type="Rhea" id="RHEA-COMP:10495"/>
        <dbReference type="ChEBI" id="CHEBI:15378"/>
        <dbReference type="ChEBI" id="CHEBI:16526"/>
        <dbReference type="ChEBI" id="CHEBI:57305"/>
        <dbReference type="ChEBI" id="CHEBI:83099"/>
        <dbReference type="ChEBI" id="CHEBI:83143"/>
        <dbReference type="EC" id="1.4.4.2"/>
    </reaction>
</comment>
<comment type="subunit">
    <text evidence="4">The glycine cleavage system is composed of four proteins: P, T, L and H.</text>
</comment>
<keyword evidence="13" id="KW-1185">Reference proteome</keyword>
<evidence type="ECO:0000256" key="2">
    <source>
        <dbReference type="ARBA" id="ARBA00003788"/>
    </source>
</evidence>
<feature type="domain" description="Glycine cleavage system P-protein N-terminal" evidence="10">
    <location>
        <begin position="466"/>
        <end position="728"/>
    </location>
</feature>
<evidence type="ECO:0000256" key="9">
    <source>
        <dbReference type="PIRSR" id="PIRSR603437-50"/>
    </source>
</evidence>
<dbReference type="Gene3D" id="3.40.640.10">
    <property type="entry name" value="Type I PLP-dependent aspartate aminotransferase-like (Major domain)"/>
    <property type="match status" value="2"/>
</dbReference>
<dbReference type="GO" id="GO:0005829">
    <property type="term" value="C:cytosol"/>
    <property type="evidence" value="ECO:0007669"/>
    <property type="project" value="TreeGrafter"/>
</dbReference>
<dbReference type="InterPro" id="IPR049316">
    <property type="entry name" value="GDC-P_C"/>
</dbReference>
<dbReference type="GO" id="GO:0030170">
    <property type="term" value="F:pyridoxal phosphate binding"/>
    <property type="evidence" value="ECO:0007669"/>
    <property type="project" value="TreeGrafter"/>
</dbReference>
<evidence type="ECO:0000313" key="12">
    <source>
        <dbReference type="EMBL" id="MBB4034701.1"/>
    </source>
</evidence>
<gene>
    <name evidence="12" type="ORF">GGR21_000588</name>
</gene>
<feature type="modified residue" description="N6-(pyridoxal phosphate)lysine" evidence="9">
    <location>
        <position position="705"/>
    </location>
</feature>
<keyword evidence="6 9" id="KW-0663">Pyridoxal phosphate</keyword>
<dbReference type="EMBL" id="JACIEP010000002">
    <property type="protein sequence ID" value="MBB4034701.1"/>
    <property type="molecule type" value="Genomic_DNA"/>
</dbReference>
<dbReference type="CDD" id="cd00613">
    <property type="entry name" value="GDC-P"/>
    <property type="match status" value="2"/>
</dbReference>
<dbReference type="GO" id="GO:0005960">
    <property type="term" value="C:glycine cleavage complex"/>
    <property type="evidence" value="ECO:0007669"/>
    <property type="project" value="TreeGrafter"/>
</dbReference>
<dbReference type="FunFam" id="3.40.640.10:FF:000224">
    <property type="entry name" value="Probable glycine dehydrogenase (decarboxylating) subunit 2"/>
    <property type="match status" value="1"/>
</dbReference>
<dbReference type="GO" id="GO:0004375">
    <property type="term" value="F:glycine dehydrogenase (decarboxylating) activity"/>
    <property type="evidence" value="ECO:0007669"/>
    <property type="project" value="UniProtKB-EC"/>
</dbReference>
<organism evidence="12 13">
    <name type="scientific">Dysgonomonas hofstadii</name>
    <dbReference type="NCBI Taxonomy" id="637886"/>
    <lineage>
        <taxon>Bacteria</taxon>
        <taxon>Pseudomonadati</taxon>
        <taxon>Bacteroidota</taxon>
        <taxon>Bacteroidia</taxon>
        <taxon>Bacteroidales</taxon>
        <taxon>Dysgonomonadaceae</taxon>
        <taxon>Dysgonomonas</taxon>
    </lineage>
</organism>
<dbReference type="InterPro" id="IPR015422">
    <property type="entry name" value="PyrdxlP-dep_Trfase_small"/>
</dbReference>
<evidence type="ECO:0000313" key="13">
    <source>
        <dbReference type="Proteomes" id="UP000555103"/>
    </source>
</evidence>
<keyword evidence="7 12" id="KW-0560">Oxidoreductase</keyword>
<evidence type="ECO:0000256" key="3">
    <source>
        <dbReference type="ARBA" id="ARBA00010756"/>
    </source>
</evidence>
<dbReference type="PANTHER" id="PTHR11773:SF1">
    <property type="entry name" value="GLYCINE DEHYDROGENASE (DECARBOXYLATING), MITOCHONDRIAL"/>
    <property type="match status" value="1"/>
</dbReference>
<comment type="similarity">
    <text evidence="3">Belongs to the GcvP family.</text>
</comment>